<dbReference type="EMBL" id="MU150257">
    <property type="protein sequence ID" value="KAF9464018.1"/>
    <property type="molecule type" value="Genomic_DNA"/>
</dbReference>
<dbReference type="InterPro" id="IPR003165">
    <property type="entry name" value="Piwi"/>
</dbReference>
<dbReference type="Gene3D" id="3.30.420.10">
    <property type="entry name" value="Ribonuclease H-like superfamily/Ribonuclease H"/>
    <property type="match status" value="1"/>
</dbReference>
<gene>
    <name evidence="3" type="ORF">BDZ94DRAFT_1321367</name>
</gene>
<dbReference type="CDD" id="cd02846">
    <property type="entry name" value="PAZ_argonaute_like"/>
    <property type="match status" value="1"/>
</dbReference>
<organism evidence="3 4">
    <name type="scientific">Collybia nuda</name>
    <dbReference type="NCBI Taxonomy" id="64659"/>
    <lineage>
        <taxon>Eukaryota</taxon>
        <taxon>Fungi</taxon>
        <taxon>Dikarya</taxon>
        <taxon>Basidiomycota</taxon>
        <taxon>Agaricomycotina</taxon>
        <taxon>Agaricomycetes</taxon>
        <taxon>Agaricomycetidae</taxon>
        <taxon>Agaricales</taxon>
        <taxon>Tricholomatineae</taxon>
        <taxon>Clitocybaceae</taxon>
        <taxon>Collybia</taxon>
    </lineage>
</organism>
<feature type="domain" description="PAZ" evidence="1">
    <location>
        <begin position="235"/>
        <end position="333"/>
    </location>
</feature>
<dbReference type="Pfam" id="PF16487">
    <property type="entry name" value="ArgoMid"/>
    <property type="match status" value="1"/>
</dbReference>
<reference evidence="3" key="1">
    <citation type="submission" date="2020-11" db="EMBL/GenBank/DDBJ databases">
        <authorList>
            <consortium name="DOE Joint Genome Institute"/>
            <person name="Ahrendt S."/>
            <person name="Riley R."/>
            <person name="Andreopoulos W."/>
            <person name="Labutti K."/>
            <person name="Pangilinan J."/>
            <person name="Ruiz-Duenas F.J."/>
            <person name="Barrasa J.M."/>
            <person name="Sanchez-Garcia M."/>
            <person name="Camarero S."/>
            <person name="Miyauchi S."/>
            <person name="Serrano A."/>
            <person name="Linde D."/>
            <person name="Babiker R."/>
            <person name="Drula E."/>
            <person name="Ayuso-Fernandez I."/>
            <person name="Pacheco R."/>
            <person name="Padilla G."/>
            <person name="Ferreira P."/>
            <person name="Barriuso J."/>
            <person name="Kellner H."/>
            <person name="Castanera R."/>
            <person name="Alfaro M."/>
            <person name="Ramirez L."/>
            <person name="Pisabarro A.G."/>
            <person name="Kuo A."/>
            <person name="Tritt A."/>
            <person name="Lipzen A."/>
            <person name="He G."/>
            <person name="Yan M."/>
            <person name="Ng V."/>
            <person name="Cullen D."/>
            <person name="Martin F."/>
            <person name="Rosso M.-N."/>
            <person name="Henrissat B."/>
            <person name="Hibbett D."/>
            <person name="Martinez A.T."/>
            <person name="Grigoriev I.V."/>
        </authorList>
    </citation>
    <scope>NUCLEOTIDE SEQUENCE</scope>
    <source>
        <strain evidence="3">CBS 247.69</strain>
    </source>
</reference>
<evidence type="ECO:0000313" key="4">
    <source>
        <dbReference type="Proteomes" id="UP000807353"/>
    </source>
</evidence>
<dbReference type="SMART" id="SM01163">
    <property type="entry name" value="DUF1785"/>
    <property type="match status" value="1"/>
</dbReference>
<dbReference type="GO" id="GO:0003723">
    <property type="term" value="F:RNA binding"/>
    <property type="evidence" value="ECO:0007669"/>
    <property type="project" value="InterPro"/>
</dbReference>
<keyword evidence="4" id="KW-1185">Reference proteome</keyword>
<name>A0A9P6CKQ8_9AGAR</name>
<dbReference type="OrthoDB" id="10252740at2759"/>
<evidence type="ECO:0000259" key="2">
    <source>
        <dbReference type="PROSITE" id="PS50822"/>
    </source>
</evidence>
<dbReference type="SUPFAM" id="SSF53098">
    <property type="entry name" value="Ribonuclease H-like"/>
    <property type="match status" value="1"/>
</dbReference>
<dbReference type="InterPro" id="IPR032472">
    <property type="entry name" value="ArgoL2"/>
</dbReference>
<sequence length="863" mass="96971">MPLAINVNAFVVNVPDNMIYHYDGQFGLFGAILYSIDSFDTSFFIVVITPPLSVRRNLQIFKILRKSAPQVFIRQVIYDGKKNLFATYQLPLGNTDSEKFVLFFEDDKPTKSDRPPRPYEVILTKVQEINLESLHRFVHQEQPQDNKVLAGIMALNIAVRMVPTLGDLPFNTRSFFTEAGSRNIGSGLVLWRGYFQSVRPTLGRMLINVDITTGLMYKPGNLMSLCLEFLGRPPTNYNDLAYNRIPNDQRRRLQDFIARLRVDIKHSKSMRSIKKLTSDSARNLNFSMRDGTALTVENYFKKHLNITLTYPNNICIEVGNQAWIPLELCTVPKGQLAKKQVPPEKVSDVLSFATSKPAERLNSIKAGLQTLAYGQSEYIREFGLDIQTANGEPLSAKARVLSPSKLMYSPGGKQRTVAPANGMWNMVDKRFFQSNPIKNWAIIIYESRGRFGDQEVSDIIQGIQSASKKFGIQITNPTPYVKYENGQGDIFKHFRDAGNEIRTTKGEIPNLMFVVLPEHGGEIYTKVKHFGDIKAGVATQCLKSTKCNRAKEQYWANVLLKVNVKLGGVNVILDPVSFNALSDPNNPTIIMGADVMDPPASVFDRPSYSALVSSVDSNCAKYIASIQVQPTRQQIIVKMYDMVKHAISEYMEYGKHAEKRQKLKPARLIFYRDGVSEGEFQKVLDRELPQIQKACEDLDVDPKITLIVVGKRHHIRFFPQKPADGDRSGNCPAGTVVDTDICHPTDFDYYLLSHGGLLGTSRPSHYYVLHDANGFKANSLQALSFALCHVYARCTRSVSIPAPVYYADIVCSRARNHFDPTGGHASDAASSSAQGGTPEEIIEAFEKDFQPIHPIQGRRMYFM</sequence>
<dbReference type="InterPro" id="IPR036085">
    <property type="entry name" value="PAZ_dom_sf"/>
</dbReference>
<evidence type="ECO:0000259" key="1">
    <source>
        <dbReference type="PROSITE" id="PS50821"/>
    </source>
</evidence>
<evidence type="ECO:0000313" key="3">
    <source>
        <dbReference type="EMBL" id="KAF9464018.1"/>
    </source>
</evidence>
<dbReference type="Pfam" id="PF16488">
    <property type="entry name" value="ArgoL2"/>
    <property type="match status" value="1"/>
</dbReference>
<dbReference type="Pfam" id="PF02170">
    <property type="entry name" value="PAZ"/>
    <property type="match status" value="1"/>
</dbReference>
<dbReference type="SUPFAM" id="SSF101690">
    <property type="entry name" value="PAZ domain"/>
    <property type="match status" value="1"/>
</dbReference>
<dbReference type="CDD" id="cd04657">
    <property type="entry name" value="Piwi_ago-like"/>
    <property type="match status" value="1"/>
</dbReference>
<dbReference type="Pfam" id="PF08699">
    <property type="entry name" value="ArgoL1"/>
    <property type="match status" value="1"/>
</dbReference>
<dbReference type="PANTHER" id="PTHR22891">
    <property type="entry name" value="EUKARYOTIC TRANSLATION INITIATION FACTOR 2C"/>
    <property type="match status" value="1"/>
</dbReference>
<dbReference type="AlphaFoldDB" id="A0A9P6CKQ8"/>
<dbReference type="InterPro" id="IPR032474">
    <property type="entry name" value="Argonaute_N"/>
</dbReference>
<dbReference type="Pfam" id="PF02171">
    <property type="entry name" value="Piwi"/>
    <property type="match status" value="1"/>
</dbReference>
<dbReference type="InterPro" id="IPR014811">
    <property type="entry name" value="ArgoL1"/>
</dbReference>
<dbReference type="SMART" id="SM00950">
    <property type="entry name" value="Piwi"/>
    <property type="match status" value="1"/>
</dbReference>
<dbReference type="InterPro" id="IPR036397">
    <property type="entry name" value="RNaseH_sf"/>
</dbReference>
<dbReference type="InterPro" id="IPR012337">
    <property type="entry name" value="RNaseH-like_sf"/>
</dbReference>
<dbReference type="Gene3D" id="2.170.260.10">
    <property type="entry name" value="paz domain"/>
    <property type="match status" value="1"/>
</dbReference>
<proteinExistence type="predicted"/>
<dbReference type="Proteomes" id="UP000807353">
    <property type="component" value="Unassembled WGS sequence"/>
</dbReference>
<dbReference type="InterPro" id="IPR003100">
    <property type="entry name" value="PAZ_dom"/>
</dbReference>
<feature type="domain" description="Piwi" evidence="2">
    <location>
        <begin position="511"/>
        <end position="819"/>
    </location>
</feature>
<dbReference type="InterPro" id="IPR045246">
    <property type="entry name" value="Piwi_ago-like"/>
</dbReference>
<dbReference type="InterPro" id="IPR032473">
    <property type="entry name" value="Argonaute_Mid_dom"/>
</dbReference>
<dbReference type="PROSITE" id="PS50821">
    <property type="entry name" value="PAZ"/>
    <property type="match status" value="1"/>
</dbReference>
<comment type="caution">
    <text evidence="3">The sequence shown here is derived from an EMBL/GenBank/DDBJ whole genome shotgun (WGS) entry which is preliminary data.</text>
</comment>
<protein>
    <submittedName>
        <fullName evidence="3">Argonaute-like protein</fullName>
    </submittedName>
</protein>
<dbReference type="Pfam" id="PF16486">
    <property type="entry name" value="ArgoN"/>
    <property type="match status" value="1"/>
</dbReference>
<dbReference type="Gene3D" id="3.40.50.2300">
    <property type="match status" value="1"/>
</dbReference>
<accession>A0A9P6CKQ8</accession>
<dbReference type="PROSITE" id="PS50822">
    <property type="entry name" value="PIWI"/>
    <property type="match status" value="1"/>
</dbReference>